<dbReference type="GO" id="GO:0030234">
    <property type="term" value="F:enzyme regulator activity"/>
    <property type="evidence" value="ECO:0007669"/>
    <property type="project" value="InterPro"/>
</dbReference>
<comment type="similarity">
    <text evidence="1">Belongs to the P(II) protein family.</text>
</comment>
<dbReference type="PRINTS" id="PR00340">
    <property type="entry name" value="PIIGLNB"/>
</dbReference>
<dbReference type="SMART" id="SM00938">
    <property type="entry name" value="P-II"/>
    <property type="match status" value="1"/>
</dbReference>
<dbReference type="PROSITE" id="PS00638">
    <property type="entry name" value="PII_GLNB_CTER"/>
    <property type="match status" value="1"/>
</dbReference>
<dbReference type="GO" id="GO:0006808">
    <property type="term" value="P:regulation of nitrogen utilization"/>
    <property type="evidence" value="ECO:0007669"/>
    <property type="project" value="InterPro"/>
</dbReference>
<dbReference type="PANTHER" id="PTHR30115">
    <property type="entry name" value="NITROGEN REGULATORY PROTEIN P-II"/>
    <property type="match status" value="1"/>
</dbReference>
<dbReference type="Pfam" id="PF00543">
    <property type="entry name" value="P-II"/>
    <property type="match status" value="1"/>
</dbReference>
<accession>A0A537K9M2</accession>
<dbReference type="SUPFAM" id="SSF54913">
    <property type="entry name" value="GlnB-like"/>
    <property type="match status" value="1"/>
</dbReference>
<evidence type="ECO:0000256" key="1">
    <source>
        <dbReference type="RuleBase" id="RU003936"/>
    </source>
</evidence>
<dbReference type="Gene3D" id="3.30.70.120">
    <property type="match status" value="1"/>
</dbReference>
<protein>
    <submittedName>
        <fullName evidence="2">P-II family nitrogen regulator</fullName>
    </submittedName>
</protein>
<dbReference type="Proteomes" id="UP000318509">
    <property type="component" value="Unassembled WGS sequence"/>
</dbReference>
<dbReference type="GO" id="GO:0005524">
    <property type="term" value="F:ATP binding"/>
    <property type="evidence" value="ECO:0007669"/>
    <property type="project" value="TreeGrafter"/>
</dbReference>
<dbReference type="InterPro" id="IPR002187">
    <property type="entry name" value="N-reg_PII"/>
</dbReference>
<organism evidence="2 3">
    <name type="scientific">Candidatus Segetimicrobium genomatis</name>
    <dbReference type="NCBI Taxonomy" id="2569760"/>
    <lineage>
        <taxon>Bacteria</taxon>
        <taxon>Bacillati</taxon>
        <taxon>Candidatus Sysuimicrobiota</taxon>
        <taxon>Candidatus Sysuimicrobiia</taxon>
        <taxon>Candidatus Sysuimicrobiales</taxon>
        <taxon>Candidatus Segetimicrobiaceae</taxon>
        <taxon>Candidatus Segetimicrobium</taxon>
    </lineage>
</organism>
<dbReference type="PROSITE" id="PS51343">
    <property type="entry name" value="PII_GLNB_DOM"/>
    <property type="match status" value="1"/>
</dbReference>
<reference evidence="2 3" key="1">
    <citation type="journal article" date="2019" name="Nat. Microbiol.">
        <title>Mediterranean grassland soil C-N compound turnover is dependent on rainfall and depth, and is mediated by genomically divergent microorganisms.</title>
        <authorList>
            <person name="Diamond S."/>
            <person name="Andeer P.F."/>
            <person name="Li Z."/>
            <person name="Crits-Christoph A."/>
            <person name="Burstein D."/>
            <person name="Anantharaman K."/>
            <person name="Lane K.R."/>
            <person name="Thomas B.C."/>
            <person name="Pan C."/>
            <person name="Northen T.R."/>
            <person name="Banfield J.F."/>
        </authorList>
    </citation>
    <scope>NUCLEOTIDE SEQUENCE [LARGE SCALE GENOMIC DNA]</scope>
    <source>
        <strain evidence="2">NP_3</strain>
    </source>
</reference>
<dbReference type="EMBL" id="VBAK01000059">
    <property type="protein sequence ID" value="TMI92455.1"/>
    <property type="molecule type" value="Genomic_DNA"/>
</dbReference>
<comment type="caution">
    <text evidence="2">The sequence shown here is derived from an EMBL/GenBank/DDBJ whole genome shotgun (WGS) entry which is preliminary data.</text>
</comment>
<evidence type="ECO:0000313" key="2">
    <source>
        <dbReference type="EMBL" id="TMI92455.1"/>
    </source>
</evidence>
<dbReference type="InterPro" id="IPR017918">
    <property type="entry name" value="N-reg_PII_CS"/>
</dbReference>
<sequence length="120" mass="13099">MKLIVAIVRSDKVSEVLEALYRAEVRGLSVSRIQGHGGELERVETYRGTTVKVGLTEKVRFEIGVSDHFVEPTVRAIMSAARTGEVGDGKIFVLPVEKIYRIRTGEEDTAAVTPVAAVSE</sequence>
<dbReference type="GO" id="GO:0005829">
    <property type="term" value="C:cytosol"/>
    <property type="evidence" value="ECO:0007669"/>
    <property type="project" value="TreeGrafter"/>
</dbReference>
<evidence type="ECO:0000313" key="3">
    <source>
        <dbReference type="Proteomes" id="UP000318509"/>
    </source>
</evidence>
<dbReference type="AlphaFoldDB" id="A0A537K9M2"/>
<name>A0A537K9M2_9BACT</name>
<dbReference type="InterPro" id="IPR015867">
    <property type="entry name" value="N-reg_PII/ATP_PRibTrfase_C"/>
</dbReference>
<gene>
    <name evidence="2" type="ORF">E6H00_02710</name>
</gene>
<dbReference type="PANTHER" id="PTHR30115:SF11">
    <property type="entry name" value="NITROGEN REGULATORY PROTEIN P-II HOMOLOG"/>
    <property type="match status" value="1"/>
</dbReference>
<dbReference type="InterPro" id="IPR011322">
    <property type="entry name" value="N-reg_PII-like_a/b"/>
</dbReference>
<proteinExistence type="inferred from homology"/>